<evidence type="ECO:0000256" key="5">
    <source>
        <dbReference type="ARBA" id="ARBA00023136"/>
    </source>
</evidence>
<evidence type="ECO:0000259" key="7">
    <source>
        <dbReference type="Pfam" id="PF04138"/>
    </source>
</evidence>
<dbReference type="PANTHER" id="PTHR38459">
    <property type="entry name" value="PROPHAGE BACTOPRENOL-LINKED GLUCOSE TRANSLOCASE HOMOLOG"/>
    <property type="match status" value="1"/>
</dbReference>
<comment type="caution">
    <text evidence="8">The sequence shown here is derived from an EMBL/GenBank/DDBJ whole genome shotgun (WGS) entry which is preliminary data.</text>
</comment>
<evidence type="ECO:0000256" key="2">
    <source>
        <dbReference type="ARBA" id="ARBA00009399"/>
    </source>
</evidence>
<evidence type="ECO:0000313" key="8">
    <source>
        <dbReference type="EMBL" id="OGD63965.1"/>
    </source>
</evidence>
<proteinExistence type="inferred from homology"/>
<dbReference type="Pfam" id="PF04138">
    <property type="entry name" value="GtrA_DPMS_TM"/>
    <property type="match status" value="1"/>
</dbReference>
<dbReference type="EMBL" id="MEZY01000028">
    <property type="protein sequence ID" value="OGD63965.1"/>
    <property type="molecule type" value="Genomic_DNA"/>
</dbReference>
<protein>
    <recommendedName>
        <fullName evidence="7">GtrA/DPMS transmembrane domain-containing protein</fullName>
    </recommendedName>
</protein>
<accession>A0A1F5E9C5</accession>
<evidence type="ECO:0000313" key="9">
    <source>
        <dbReference type="Proteomes" id="UP000178583"/>
    </source>
</evidence>
<evidence type="ECO:0000256" key="3">
    <source>
        <dbReference type="ARBA" id="ARBA00022692"/>
    </source>
</evidence>
<dbReference type="InterPro" id="IPR051401">
    <property type="entry name" value="GtrA_CellWall_Glycosyl"/>
</dbReference>
<keyword evidence="4 6" id="KW-1133">Transmembrane helix</keyword>
<feature type="transmembrane region" description="Helical" evidence="6">
    <location>
        <begin position="90"/>
        <end position="107"/>
    </location>
</feature>
<dbReference type="AlphaFoldDB" id="A0A1F5E9C5"/>
<feature type="domain" description="GtrA/DPMS transmembrane" evidence="7">
    <location>
        <begin position="15"/>
        <end position="143"/>
    </location>
</feature>
<keyword evidence="5 6" id="KW-0472">Membrane</keyword>
<evidence type="ECO:0000256" key="4">
    <source>
        <dbReference type="ARBA" id="ARBA00022989"/>
    </source>
</evidence>
<feature type="transmembrane region" description="Helical" evidence="6">
    <location>
        <begin position="46"/>
        <end position="69"/>
    </location>
</feature>
<keyword evidence="3 6" id="KW-0812">Transmembrane</keyword>
<comment type="similarity">
    <text evidence="2">Belongs to the GtrA family.</text>
</comment>
<feature type="transmembrane region" description="Helical" evidence="6">
    <location>
        <begin position="12"/>
        <end position="34"/>
    </location>
</feature>
<sequence length="146" mass="16457">MKKSEGMQNIVQFVKFGVVGVSNTLVDWAVFYLLTNFAFGGGSGELASKAVAFAVAVINSFIWNSAWTFKKEFKESIGNRDERIRRGGVVFLRFVLVSLIGWGINYYTFKYTRFSLGQIQIVSLIAASAAATLWNFIINKLWTYKK</sequence>
<dbReference type="PANTHER" id="PTHR38459:SF1">
    <property type="entry name" value="PROPHAGE BACTOPRENOL-LINKED GLUCOSE TRANSLOCASE HOMOLOG"/>
    <property type="match status" value="1"/>
</dbReference>
<organism evidence="8 9">
    <name type="scientific">Candidatus Berkelbacteria bacterium RIFOXYA2_FULL_43_10</name>
    <dbReference type="NCBI Taxonomy" id="1797472"/>
    <lineage>
        <taxon>Bacteria</taxon>
        <taxon>Candidatus Berkelbacteria</taxon>
    </lineage>
</organism>
<evidence type="ECO:0000256" key="6">
    <source>
        <dbReference type="SAM" id="Phobius"/>
    </source>
</evidence>
<name>A0A1F5E9C5_9BACT</name>
<comment type="subcellular location">
    <subcellularLocation>
        <location evidence="1">Membrane</location>
        <topology evidence="1">Multi-pass membrane protein</topology>
    </subcellularLocation>
</comment>
<feature type="transmembrane region" description="Helical" evidence="6">
    <location>
        <begin position="119"/>
        <end position="138"/>
    </location>
</feature>
<dbReference type="InterPro" id="IPR007267">
    <property type="entry name" value="GtrA_DPMS_TM"/>
</dbReference>
<dbReference type="STRING" id="1797472.A2215_01345"/>
<dbReference type="GO" id="GO:0000271">
    <property type="term" value="P:polysaccharide biosynthetic process"/>
    <property type="evidence" value="ECO:0007669"/>
    <property type="project" value="InterPro"/>
</dbReference>
<gene>
    <name evidence="8" type="ORF">A2215_01345</name>
</gene>
<evidence type="ECO:0000256" key="1">
    <source>
        <dbReference type="ARBA" id="ARBA00004141"/>
    </source>
</evidence>
<reference evidence="8 9" key="1">
    <citation type="journal article" date="2016" name="Nat. Commun.">
        <title>Thousands of microbial genomes shed light on interconnected biogeochemical processes in an aquifer system.</title>
        <authorList>
            <person name="Anantharaman K."/>
            <person name="Brown C.T."/>
            <person name="Hug L.A."/>
            <person name="Sharon I."/>
            <person name="Castelle C.J."/>
            <person name="Probst A.J."/>
            <person name="Thomas B.C."/>
            <person name="Singh A."/>
            <person name="Wilkins M.J."/>
            <person name="Karaoz U."/>
            <person name="Brodie E.L."/>
            <person name="Williams K.H."/>
            <person name="Hubbard S.S."/>
            <person name="Banfield J.F."/>
        </authorList>
    </citation>
    <scope>NUCLEOTIDE SEQUENCE [LARGE SCALE GENOMIC DNA]</scope>
</reference>
<dbReference type="Proteomes" id="UP000178583">
    <property type="component" value="Unassembled WGS sequence"/>
</dbReference>
<dbReference type="GO" id="GO:0005886">
    <property type="term" value="C:plasma membrane"/>
    <property type="evidence" value="ECO:0007669"/>
    <property type="project" value="TreeGrafter"/>
</dbReference>